<comment type="catalytic activity">
    <reaction evidence="1">
        <text>S-ubiquitinyl-[E2 ubiquitin-conjugating enzyme]-L-cysteine + [acceptor protein]-L-lysine = [E2 ubiquitin-conjugating enzyme]-L-cysteine + N(6)-ubiquitinyl-[acceptor protein]-L-lysine.</text>
        <dbReference type="EC" id="2.3.2.27"/>
    </reaction>
</comment>
<dbReference type="EC" id="2.3.2.27" evidence="2"/>
<dbReference type="EMBL" id="JBJXBP010000001">
    <property type="protein sequence ID" value="KAL3849258.1"/>
    <property type="molecule type" value="Genomic_DNA"/>
</dbReference>
<dbReference type="AlphaFoldDB" id="A0ABD3UMI4"/>
<comment type="caution">
    <text evidence="8">The sequence shown here is derived from an EMBL/GenBank/DDBJ whole genome shotgun (WGS) entry which is preliminary data.</text>
</comment>
<dbReference type="PROSITE" id="PS50089">
    <property type="entry name" value="ZF_RING_2"/>
    <property type="match status" value="1"/>
</dbReference>
<keyword evidence="3" id="KW-0479">Metal-binding</keyword>
<dbReference type="Pfam" id="PF13639">
    <property type="entry name" value="zf-RING_2"/>
    <property type="match status" value="1"/>
</dbReference>
<dbReference type="SUPFAM" id="SSF57850">
    <property type="entry name" value="RING/U-box"/>
    <property type="match status" value="1"/>
</dbReference>
<evidence type="ECO:0000256" key="6">
    <source>
        <dbReference type="PROSITE-ProRule" id="PRU00175"/>
    </source>
</evidence>
<dbReference type="InterPro" id="IPR001841">
    <property type="entry name" value="Znf_RING"/>
</dbReference>
<keyword evidence="9" id="KW-1185">Reference proteome</keyword>
<dbReference type="PANTHER" id="PTHR15710">
    <property type="entry name" value="E3 UBIQUITIN-PROTEIN LIGASE PRAJA"/>
    <property type="match status" value="1"/>
</dbReference>
<protein>
    <recommendedName>
        <fullName evidence="2">RING-type E3 ubiquitin transferase</fullName>
        <ecNumber evidence="2">2.3.2.27</ecNumber>
    </recommendedName>
</protein>
<feature type="domain" description="RING-type" evidence="7">
    <location>
        <begin position="188"/>
        <end position="229"/>
    </location>
</feature>
<dbReference type="Gene3D" id="3.30.40.10">
    <property type="entry name" value="Zinc/RING finger domain, C3HC4 (zinc finger)"/>
    <property type="match status" value="1"/>
</dbReference>
<dbReference type="Proteomes" id="UP001634393">
    <property type="component" value="Unassembled WGS sequence"/>
</dbReference>
<evidence type="ECO:0000259" key="7">
    <source>
        <dbReference type="PROSITE" id="PS50089"/>
    </source>
</evidence>
<keyword evidence="4 6" id="KW-0863">Zinc-finger</keyword>
<evidence type="ECO:0000256" key="5">
    <source>
        <dbReference type="ARBA" id="ARBA00022833"/>
    </source>
</evidence>
<evidence type="ECO:0000313" key="8">
    <source>
        <dbReference type="EMBL" id="KAL3849258.1"/>
    </source>
</evidence>
<reference evidence="8 9" key="1">
    <citation type="submission" date="2024-12" db="EMBL/GenBank/DDBJ databases">
        <title>The unique morphological basis and parallel evolutionary history of personate flowers in Penstemon.</title>
        <authorList>
            <person name="Depatie T.H."/>
            <person name="Wessinger C.A."/>
        </authorList>
    </citation>
    <scope>NUCLEOTIDE SEQUENCE [LARGE SCALE GENOMIC DNA]</scope>
    <source>
        <strain evidence="8">WTNN_2</strain>
        <tissue evidence="8">Leaf</tissue>
    </source>
</reference>
<evidence type="ECO:0000256" key="3">
    <source>
        <dbReference type="ARBA" id="ARBA00022723"/>
    </source>
</evidence>
<evidence type="ECO:0000256" key="1">
    <source>
        <dbReference type="ARBA" id="ARBA00000900"/>
    </source>
</evidence>
<gene>
    <name evidence="8" type="ORF">ACJIZ3_011140</name>
</gene>
<name>A0ABD3UMI4_9LAMI</name>
<dbReference type="GO" id="GO:0061630">
    <property type="term" value="F:ubiquitin protein ligase activity"/>
    <property type="evidence" value="ECO:0007669"/>
    <property type="project" value="UniProtKB-EC"/>
</dbReference>
<dbReference type="GO" id="GO:0008270">
    <property type="term" value="F:zinc ion binding"/>
    <property type="evidence" value="ECO:0007669"/>
    <property type="project" value="UniProtKB-KW"/>
</dbReference>
<evidence type="ECO:0000313" key="9">
    <source>
        <dbReference type="Proteomes" id="UP001634393"/>
    </source>
</evidence>
<keyword evidence="5" id="KW-0862">Zinc</keyword>
<dbReference type="PANTHER" id="PTHR15710:SF77">
    <property type="entry name" value="RING-H2 FINGER PROTEIN ATL21B"/>
    <property type="match status" value="1"/>
</dbReference>
<evidence type="ECO:0000256" key="2">
    <source>
        <dbReference type="ARBA" id="ARBA00012483"/>
    </source>
</evidence>
<dbReference type="SMART" id="SM00184">
    <property type="entry name" value="RING"/>
    <property type="match status" value="1"/>
</dbReference>
<sequence length="235" mass="27118">MEEEWRQEVYWKTLKLCELTTSTPSNLSARSFYSSPQINLYFSCRTLTHHWLSDQDSVEFLREELGPLLVNYFHVNNKEALCSANTRENIQRTLNHWPLSNRWLSRLIKDVSHETRDMVNSVSSGCNVLNVAIEVIHKHVHTVFANDEEVDLVMQRSMEESSSVTVPATDASIESLERKTMDCANESCSICLEEFFNGGEAACMPCSHMFHRDCIAEWLRTSHFCPLCRFEMPTA</sequence>
<organism evidence="8 9">
    <name type="scientific">Penstemon smallii</name>
    <dbReference type="NCBI Taxonomy" id="265156"/>
    <lineage>
        <taxon>Eukaryota</taxon>
        <taxon>Viridiplantae</taxon>
        <taxon>Streptophyta</taxon>
        <taxon>Embryophyta</taxon>
        <taxon>Tracheophyta</taxon>
        <taxon>Spermatophyta</taxon>
        <taxon>Magnoliopsida</taxon>
        <taxon>eudicotyledons</taxon>
        <taxon>Gunneridae</taxon>
        <taxon>Pentapetalae</taxon>
        <taxon>asterids</taxon>
        <taxon>lamiids</taxon>
        <taxon>Lamiales</taxon>
        <taxon>Plantaginaceae</taxon>
        <taxon>Cheloneae</taxon>
        <taxon>Penstemon</taxon>
    </lineage>
</organism>
<dbReference type="InterPro" id="IPR013083">
    <property type="entry name" value="Znf_RING/FYVE/PHD"/>
</dbReference>
<accession>A0ABD3UMI4</accession>
<evidence type="ECO:0000256" key="4">
    <source>
        <dbReference type="ARBA" id="ARBA00022771"/>
    </source>
</evidence>
<proteinExistence type="predicted"/>